<sequence length="122" mass="13919">AIWYTNANQQQAFGYWDTQNQADNQYAMYLYELYHRLETNANVYPEIKKVCKFTTGLRTELQIAVCPFGENTWDGVVNRAKTCKLICYGAAMYITSNLNNNIVTPTPTSSNSVEIIMKALTK</sequence>
<reference evidence="1" key="1">
    <citation type="submission" date="2021-06" db="EMBL/GenBank/DDBJ databases">
        <authorList>
            <person name="Kallberg Y."/>
            <person name="Tangrot J."/>
            <person name="Rosling A."/>
        </authorList>
    </citation>
    <scope>NUCLEOTIDE SEQUENCE</scope>
    <source>
        <strain evidence="1">IN212</strain>
    </source>
</reference>
<dbReference type="AlphaFoldDB" id="A0A9N9NUL7"/>
<proteinExistence type="predicted"/>
<protein>
    <submittedName>
        <fullName evidence="1">7026_t:CDS:1</fullName>
    </submittedName>
</protein>
<evidence type="ECO:0000313" key="2">
    <source>
        <dbReference type="Proteomes" id="UP000789396"/>
    </source>
</evidence>
<organism evidence="1 2">
    <name type="scientific">Racocetra fulgida</name>
    <dbReference type="NCBI Taxonomy" id="60492"/>
    <lineage>
        <taxon>Eukaryota</taxon>
        <taxon>Fungi</taxon>
        <taxon>Fungi incertae sedis</taxon>
        <taxon>Mucoromycota</taxon>
        <taxon>Glomeromycotina</taxon>
        <taxon>Glomeromycetes</taxon>
        <taxon>Diversisporales</taxon>
        <taxon>Gigasporaceae</taxon>
        <taxon>Racocetra</taxon>
    </lineage>
</organism>
<feature type="non-terminal residue" evidence="1">
    <location>
        <position position="1"/>
    </location>
</feature>
<dbReference type="EMBL" id="CAJVPZ010039994">
    <property type="protein sequence ID" value="CAG8758634.1"/>
    <property type="molecule type" value="Genomic_DNA"/>
</dbReference>
<keyword evidence="2" id="KW-1185">Reference proteome</keyword>
<dbReference type="OrthoDB" id="2375723at2759"/>
<evidence type="ECO:0000313" key="1">
    <source>
        <dbReference type="EMBL" id="CAG8758634.1"/>
    </source>
</evidence>
<feature type="non-terminal residue" evidence="1">
    <location>
        <position position="122"/>
    </location>
</feature>
<dbReference type="Proteomes" id="UP000789396">
    <property type="component" value="Unassembled WGS sequence"/>
</dbReference>
<name>A0A9N9NUL7_9GLOM</name>
<gene>
    <name evidence="1" type="ORF">RFULGI_LOCUS14135</name>
</gene>
<accession>A0A9N9NUL7</accession>
<comment type="caution">
    <text evidence="1">The sequence shown here is derived from an EMBL/GenBank/DDBJ whole genome shotgun (WGS) entry which is preliminary data.</text>
</comment>